<gene>
    <name evidence="9" type="ORF">A7U60_g1484</name>
</gene>
<dbReference type="AlphaFoldDB" id="A0A9Q5I4B8"/>
<dbReference type="PROSITE" id="PS00107">
    <property type="entry name" value="PROTEIN_KINASE_ATP"/>
    <property type="match status" value="1"/>
</dbReference>
<feature type="domain" description="Protein kinase" evidence="8">
    <location>
        <begin position="409"/>
        <end position="594"/>
    </location>
</feature>
<dbReference type="Gene3D" id="1.10.510.10">
    <property type="entry name" value="Transferase(Phosphotransferase) domain 1"/>
    <property type="match status" value="1"/>
</dbReference>
<evidence type="ECO:0000256" key="3">
    <source>
        <dbReference type="ARBA" id="ARBA00022741"/>
    </source>
</evidence>
<dbReference type="GO" id="GO:0005524">
    <property type="term" value="F:ATP binding"/>
    <property type="evidence" value="ECO:0007669"/>
    <property type="project" value="UniProtKB-UniRule"/>
</dbReference>
<keyword evidence="1" id="KW-0723">Serine/threonine-protein kinase</keyword>
<evidence type="ECO:0000259" key="8">
    <source>
        <dbReference type="PROSITE" id="PS50011"/>
    </source>
</evidence>
<dbReference type="InterPro" id="IPR000719">
    <property type="entry name" value="Prot_kinase_dom"/>
</dbReference>
<dbReference type="OrthoDB" id="427969at2759"/>
<evidence type="ECO:0000313" key="9">
    <source>
        <dbReference type="EMBL" id="OCB91259.1"/>
    </source>
</evidence>
<dbReference type="EMBL" id="LNZH02000097">
    <property type="protein sequence ID" value="OCB91259.1"/>
    <property type="molecule type" value="Genomic_DNA"/>
</dbReference>
<sequence length="594" mass="67014">MVTLKEYLREKAKFLSPGTGIKNPNPSSTDVKVFELDALDERWKPTGIREKAKFLSPGTGIKNPNPSSTDLKVFDLDALDERWKPAGIRYDNQMVDSLLAVLDAHLQDTPVEPQDYDFLFQPALDANGKKFSWSMNKNEYDARLMVHTGAVEALVFIMTGLDLQVRIDHDTRPPDDRFSSLVDFAIYRTDNEGKRMLLEVKSPDVFDSLLTLLSRAMINPICPRLEPRRPTCEKVINKMCLYMASHKARWGAITSHEKWVFIRLHPGEQPYITFSSVELQKNNTRPFRALLAMILAAELDLEVESHANMQLTLKTIEEEDEESKSAENSSDVDPNEDENVTFEGSGRVTREEPPVTRPGNRAGRTEAAEEPDLMIGWSQHTVAKPRRHAFYKLGDSDAFLSLGTGTIGLSLLRLLGSGSTGIVYQATLDSDQVAKNAESRLYAVKIVQKDAYHEKNGCIARLHHEFEVYNKIAQLGLDISPECYGLYESAYMLALILDYGGEALALLPWSSYSIVDRHRIFELVSALHKIGIVHSDLEPRNIVRNSTGSLRIIDFSQAGFHKCPGITGVPWKRKRRGGECAELKYMWEELVEQQ</sequence>
<dbReference type="PANTHER" id="PTHR24351">
    <property type="entry name" value="RIBOSOMAL PROTEIN S6 KINASE"/>
    <property type="match status" value="1"/>
</dbReference>
<evidence type="ECO:0000256" key="6">
    <source>
        <dbReference type="PROSITE-ProRule" id="PRU10141"/>
    </source>
</evidence>
<keyword evidence="4 9" id="KW-0418">Kinase</keyword>
<comment type="caution">
    <text evidence="9">The sequence shown here is derived from an EMBL/GenBank/DDBJ whole genome shotgun (WGS) entry which is preliminary data.</text>
</comment>
<dbReference type="InterPro" id="IPR017441">
    <property type="entry name" value="Protein_kinase_ATP_BS"/>
</dbReference>
<evidence type="ECO:0000256" key="7">
    <source>
        <dbReference type="SAM" id="MobiDB-lite"/>
    </source>
</evidence>
<keyword evidence="3 6" id="KW-0547">Nucleotide-binding</keyword>
<evidence type="ECO:0000256" key="4">
    <source>
        <dbReference type="ARBA" id="ARBA00022777"/>
    </source>
</evidence>
<protein>
    <submittedName>
        <fullName evidence="9">Kinase-like protein</fullName>
    </submittedName>
</protein>
<feature type="binding site" evidence="6">
    <location>
        <position position="445"/>
    </location>
    <ligand>
        <name>ATP</name>
        <dbReference type="ChEBI" id="CHEBI:30616"/>
    </ligand>
</feature>
<dbReference type="GO" id="GO:0004674">
    <property type="term" value="F:protein serine/threonine kinase activity"/>
    <property type="evidence" value="ECO:0007669"/>
    <property type="project" value="UniProtKB-KW"/>
</dbReference>
<dbReference type="SUPFAM" id="SSF56112">
    <property type="entry name" value="Protein kinase-like (PK-like)"/>
    <property type="match status" value="1"/>
</dbReference>
<feature type="region of interest" description="Disordered" evidence="7">
    <location>
        <begin position="317"/>
        <end position="369"/>
    </location>
</feature>
<keyword evidence="10" id="KW-1185">Reference proteome</keyword>
<keyword evidence="2" id="KW-0808">Transferase</keyword>
<proteinExistence type="predicted"/>
<name>A0A9Q5I4B8_SANBA</name>
<dbReference type="Pfam" id="PF00069">
    <property type="entry name" value="Pkinase"/>
    <property type="match status" value="1"/>
</dbReference>
<reference evidence="9" key="1">
    <citation type="submission" date="2016-06" db="EMBL/GenBank/DDBJ databases">
        <title>Draft Genome sequence of the fungus Inonotus baumii.</title>
        <authorList>
            <person name="Zhu H."/>
            <person name="Lin W."/>
        </authorList>
    </citation>
    <scope>NUCLEOTIDE SEQUENCE</scope>
    <source>
        <strain evidence="9">821</strain>
    </source>
</reference>
<dbReference type="PROSITE" id="PS50011">
    <property type="entry name" value="PROTEIN_KINASE_DOM"/>
    <property type="match status" value="1"/>
</dbReference>
<evidence type="ECO:0000256" key="1">
    <source>
        <dbReference type="ARBA" id="ARBA00022527"/>
    </source>
</evidence>
<dbReference type="Proteomes" id="UP000757232">
    <property type="component" value="Unassembled WGS sequence"/>
</dbReference>
<evidence type="ECO:0000313" key="10">
    <source>
        <dbReference type="Proteomes" id="UP000757232"/>
    </source>
</evidence>
<organism evidence="9 10">
    <name type="scientific">Sanghuangporus baumii</name>
    <name type="common">Phellinus baumii</name>
    <dbReference type="NCBI Taxonomy" id="108892"/>
    <lineage>
        <taxon>Eukaryota</taxon>
        <taxon>Fungi</taxon>
        <taxon>Dikarya</taxon>
        <taxon>Basidiomycota</taxon>
        <taxon>Agaricomycotina</taxon>
        <taxon>Agaricomycetes</taxon>
        <taxon>Hymenochaetales</taxon>
        <taxon>Hymenochaetaceae</taxon>
        <taxon>Sanghuangporus</taxon>
    </lineage>
</organism>
<dbReference type="InterPro" id="IPR011009">
    <property type="entry name" value="Kinase-like_dom_sf"/>
</dbReference>
<evidence type="ECO:0000256" key="5">
    <source>
        <dbReference type="ARBA" id="ARBA00022840"/>
    </source>
</evidence>
<accession>A0A9Q5I4B8</accession>
<keyword evidence="5 6" id="KW-0067">ATP-binding</keyword>
<dbReference type="Gene3D" id="3.30.200.20">
    <property type="entry name" value="Phosphorylase Kinase, domain 1"/>
    <property type="match status" value="1"/>
</dbReference>
<evidence type="ECO:0000256" key="2">
    <source>
        <dbReference type="ARBA" id="ARBA00022679"/>
    </source>
</evidence>